<feature type="domain" description="Spp2/MOS2 G-patch" evidence="6">
    <location>
        <begin position="135"/>
        <end position="193"/>
    </location>
</feature>
<evidence type="ECO:0000313" key="8">
    <source>
        <dbReference type="Proteomes" id="UP000001640"/>
    </source>
</evidence>
<dbReference type="KEGG" id="ncs:NCAS_0H02360"/>
<comment type="subcellular location">
    <subcellularLocation>
        <location evidence="1 4">Nucleus</location>
    </subcellularLocation>
</comment>
<feature type="region of interest" description="Disordered" evidence="5">
    <location>
        <begin position="80"/>
        <end position="118"/>
    </location>
</feature>
<feature type="region of interest" description="Disordered" evidence="5">
    <location>
        <begin position="1"/>
        <end position="27"/>
    </location>
</feature>
<dbReference type="GO" id="GO:0005681">
    <property type="term" value="C:spliceosomal complex"/>
    <property type="evidence" value="ECO:0007669"/>
    <property type="project" value="UniProtKB-UniRule"/>
</dbReference>
<comment type="function">
    <text evidence="4">Involved in spliceosome maturation and the first step of pre-mRNA splicing.</text>
</comment>
<dbReference type="GO" id="GO:0000398">
    <property type="term" value="P:mRNA splicing, via spliceosome"/>
    <property type="evidence" value="ECO:0007669"/>
    <property type="project" value="UniProtKB-UniRule"/>
</dbReference>
<name>G0VJ67_NAUCA</name>
<accession>G0VJ67</accession>
<dbReference type="InterPro" id="IPR026822">
    <property type="entry name" value="Spp2/MOS2_G-patch"/>
</dbReference>
<dbReference type="STRING" id="1064592.G0VJ67"/>
<dbReference type="InParanoid" id="G0VJ67"/>
<evidence type="ECO:0000259" key="6">
    <source>
        <dbReference type="Pfam" id="PF12656"/>
    </source>
</evidence>
<evidence type="ECO:0000256" key="5">
    <source>
        <dbReference type="SAM" id="MobiDB-lite"/>
    </source>
</evidence>
<evidence type="ECO:0000256" key="1">
    <source>
        <dbReference type="ARBA" id="ARBA00004123"/>
    </source>
</evidence>
<comment type="similarity">
    <text evidence="2 4">Belongs to the SPP2 family.</text>
</comment>
<protein>
    <recommendedName>
        <fullName evidence="4">Pre-mRNA-splicing factor</fullName>
    </recommendedName>
</protein>
<evidence type="ECO:0000313" key="7">
    <source>
        <dbReference type="EMBL" id="CCC71546.1"/>
    </source>
</evidence>
<dbReference type="Pfam" id="PF12656">
    <property type="entry name" value="G-patch_2"/>
    <property type="match status" value="1"/>
</dbReference>
<dbReference type="eggNOG" id="ENOG502S8BR">
    <property type="taxonomic scope" value="Eukaryota"/>
</dbReference>
<evidence type="ECO:0000256" key="2">
    <source>
        <dbReference type="ARBA" id="ARBA00008576"/>
    </source>
</evidence>
<dbReference type="OrthoDB" id="5577072at2759"/>
<keyword evidence="4" id="KW-0507">mRNA processing</keyword>
<dbReference type="EMBL" id="HE576759">
    <property type="protein sequence ID" value="CCC71546.1"/>
    <property type="molecule type" value="Genomic_DNA"/>
</dbReference>
<feature type="compositionally biased region" description="Basic and acidic residues" evidence="5">
    <location>
        <begin position="220"/>
        <end position="230"/>
    </location>
</feature>
<proteinExistence type="inferred from homology"/>
<keyword evidence="4" id="KW-0747">Spliceosome</keyword>
<reference key="2">
    <citation type="submission" date="2011-08" db="EMBL/GenBank/DDBJ databases">
        <title>Genome sequence of Naumovozyma castellii.</title>
        <authorList>
            <person name="Gordon J.L."/>
            <person name="Armisen D."/>
            <person name="Proux-Wera E."/>
            <person name="OhEigeartaigh S.S."/>
            <person name="Byrne K.P."/>
            <person name="Wolfe K.H."/>
        </authorList>
    </citation>
    <scope>NUCLEOTIDE SEQUENCE</scope>
    <source>
        <strain>Type strain:CBS 4309</strain>
    </source>
</reference>
<feature type="region of interest" description="Disordered" evidence="5">
    <location>
        <begin position="158"/>
        <end position="230"/>
    </location>
</feature>
<dbReference type="InterPro" id="IPR045166">
    <property type="entry name" value="Spp2-like"/>
</dbReference>
<dbReference type="PANTHER" id="PTHR15818:SF2">
    <property type="entry name" value="G-PATCH DOMAIN AND KOW MOTIFS-CONTAINING PROTEIN"/>
    <property type="match status" value="1"/>
</dbReference>
<evidence type="ECO:0000256" key="3">
    <source>
        <dbReference type="ARBA" id="ARBA00023242"/>
    </source>
</evidence>
<keyword evidence="8" id="KW-1185">Reference proteome</keyword>
<evidence type="ECO:0000256" key="4">
    <source>
        <dbReference type="RuleBase" id="RU369096"/>
    </source>
</evidence>
<dbReference type="OMA" id="SKIRITH"/>
<dbReference type="PANTHER" id="PTHR15818">
    <property type="entry name" value="G PATCH AND KOW-CONTAINING"/>
    <property type="match status" value="1"/>
</dbReference>
<reference evidence="7 8" key="1">
    <citation type="journal article" date="2011" name="Proc. Natl. Acad. Sci. U.S.A.">
        <title>Evolutionary erosion of yeast sex chromosomes by mating-type switching accidents.</title>
        <authorList>
            <person name="Gordon J.L."/>
            <person name="Armisen D."/>
            <person name="Proux-Wera E."/>
            <person name="Oheigeartaigh S.S."/>
            <person name="Byrne K.P."/>
            <person name="Wolfe K.H."/>
        </authorList>
    </citation>
    <scope>NUCLEOTIDE SEQUENCE [LARGE SCALE GENOMIC DNA]</scope>
    <source>
        <strain evidence="8">ATCC 76901 / BCRC 22586 / CBS 4309 / NBRC 1992 / NRRL Y-12630</strain>
    </source>
</reference>
<dbReference type="HOGENOM" id="CLU_110336_0_0_1"/>
<dbReference type="Proteomes" id="UP000001640">
    <property type="component" value="Chromosome 8"/>
</dbReference>
<dbReference type="AlphaFoldDB" id="G0VJ67"/>
<sequence>MGSFSLNLQPKGKKKRDKKRATSSTKLNKVNIFNNDIEDTPENKRIKLTHVDNSELKEAQALEEKKLVIVPIGIPQNIDSLSSESKDPKDSTHFGLNIMNTKPKDKGPTLGNSILSKRNDTETELRLLSNLPTITTEKEYDEVPVEEFGKALLRGMGWKSDNEENEGSSTNKKPVPPHEMKFHPDGLGIGAKVSAMNNDNTKTSNRKRRSDQEIFMPIVRIDRKTGERIE</sequence>
<keyword evidence="4" id="KW-0508">mRNA splicing</keyword>
<dbReference type="FunCoup" id="G0VJ67">
    <property type="interactions" value="95"/>
</dbReference>
<dbReference type="RefSeq" id="XP_003677893.1">
    <property type="nucleotide sequence ID" value="XM_003677845.1"/>
</dbReference>
<feature type="compositionally biased region" description="Basic residues" evidence="5">
    <location>
        <begin position="11"/>
        <end position="21"/>
    </location>
</feature>
<gene>
    <name evidence="7" type="primary">NCAS0H02360</name>
    <name evidence="7" type="ordered locus">NCAS_0H02360</name>
</gene>
<dbReference type="GeneID" id="96905223"/>
<organism evidence="7 8">
    <name type="scientific">Naumovozyma castellii</name>
    <name type="common">Yeast</name>
    <name type="synonym">Saccharomyces castellii</name>
    <dbReference type="NCBI Taxonomy" id="27288"/>
    <lineage>
        <taxon>Eukaryota</taxon>
        <taxon>Fungi</taxon>
        <taxon>Dikarya</taxon>
        <taxon>Ascomycota</taxon>
        <taxon>Saccharomycotina</taxon>
        <taxon>Saccharomycetes</taxon>
        <taxon>Saccharomycetales</taxon>
        <taxon>Saccharomycetaceae</taxon>
        <taxon>Naumovozyma</taxon>
    </lineage>
</organism>
<keyword evidence="3 4" id="KW-0539">Nucleus</keyword>